<organism evidence="1 2">
    <name type="scientific">Nephila pilipes</name>
    <name type="common">Giant wood spider</name>
    <name type="synonym">Nephila maculata</name>
    <dbReference type="NCBI Taxonomy" id="299642"/>
    <lineage>
        <taxon>Eukaryota</taxon>
        <taxon>Metazoa</taxon>
        <taxon>Ecdysozoa</taxon>
        <taxon>Arthropoda</taxon>
        <taxon>Chelicerata</taxon>
        <taxon>Arachnida</taxon>
        <taxon>Araneae</taxon>
        <taxon>Araneomorphae</taxon>
        <taxon>Entelegynae</taxon>
        <taxon>Araneoidea</taxon>
        <taxon>Nephilidae</taxon>
        <taxon>Nephila</taxon>
    </lineage>
</organism>
<reference evidence="1" key="1">
    <citation type="submission" date="2020-08" db="EMBL/GenBank/DDBJ databases">
        <title>Multicomponent nature underlies the extraordinary mechanical properties of spider dragline silk.</title>
        <authorList>
            <person name="Kono N."/>
            <person name="Nakamura H."/>
            <person name="Mori M."/>
            <person name="Yoshida Y."/>
            <person name="Ohtoshi R."/>
            <person name="Malay A.D."/>
            <person name="Moran D.A.P."/>
            <person name="Tomita M."/>
            <person name="Numata K."/>
            <person name="Arakawa K."/>
        </authorList>
    </citation>
    <scope>NUCLEOTIDE SEQUENCE</scope>
</reference>
<dbReference type="AlphaFoldDB" id="A0A8X6NMZ4"/>
<evidence type="ECO:0000313" key="1">
    <source>
        <dbReference type="EMBL" id="GFT24547.1"/>
    </source>
</evidence>
<gene>
    <name evidence="1" type="ORF">NPIL_523471</name>
</gene>
<dbReference type="OrthoDB" id="10296520at2759"/>
<dbReference type="EMBL" id="BMAW01011578">
    <property type="protein sequence ID" value="GFT24547.1"/>
    <property type="molecule type" value="Genomic_DNA"/>
</dbReference>
<evidence type="ECO:0000313" key="2">
    <source>
        <dbReference type="Proteomes" id="UP000887013"/>
    </source>
</evidence>
<sequence>MWLSRKSFPSKPESNWGRGGIFTCFPHAVSECDLADFCLAAGNPARQHTSASTSVSPVTRSSAQHRASLFSALLHHSKRISLRTGSFRCPIHGFRHVGRSAYVRS</sequence>
<accession>A0A8X6NMZ4</accession>
<comment type="caution">
    <text evidence="1">The sequence shown here is derived from an EMBL/GenBank/DDBJ whole genome shotgun (WGS) entry which is preliminary data.</text>
</comment>
<keyword evidence="2" id="KW-1185">Reference proteome</keyword>
<dbReference type="Proteomes" id="UP000887013">
    <property type="component" value="Unassembled WGS sequence"/>
</dbReference>
<name>A0A8X6NMZ4_NEPPI</name>
<proteinExistence type="predicted"/>
<protein>
    <submittedName>
        <fullName evidence="1">Uncharacterized protein</fullName>
    </submittedName>
</protein>